<comment type="caution">
    <text evidence="3">The sequence shown here is derived from an EMBL/GenBank/DDBJ whole genome shotgun (WGS) entry which is preliminary data.</text>
</comment>
<feature type="region of interest" description="Disordered" evidence="1">
    <location>
        <begin position="1068"/>
        <end position="1103"/>
    </location>
</feature>
<accession>A0A179FXQ8</accession>
<dbReference type="GO" id="GO:0000785">
    <property type="term" value="C:chromatin"/>
    <property type="evidence" value="ECO:0007669"/>
    <property type="project" value="UniProtKB-ARBA"/>
</dbReference>
<feature type="compositionally biased region" description="Low complexity" evidence="1">
    <location>
        <begin position="565"/>
        <end position="583"/>
    </location>
</feature>
<feature type="compositionally biased region" description="Polar residues" evidence="1">
    <location>
        <begin position="1068"/>
        <end position="1080"/>
    </location>
</feature>
<dbReference type="PANTHER" id="PTHR13268">
    <property type="entry name" value="BREAST CARCINOMA AMPLIFIED SEQUENCE 3"/>
    <property type="match status" value="1"/>
</dbReference>
<dbReference type="Gene3D" id="6.10.140.1740">
    <property type="match status" value="1"/>
</dbReference>
<feature type="compositionally biased region" description="Low complexity" evidence="1">
    <location>
        <begin position="514"/>
        <end position="534"/>
    </location>
</feature>
<reference evidence="3 4" key="1">
    <citation type="journal article" date="2016" name="PLoS Pathog.">
        <title>Biosynthesis of antibiotic leucinostatins in bio-control fungus Purpureocillium lilacinum and their inhibition on phytophthora revealed by genome mining.</title>
        <authorList>
            <person name="Wang G."/>
            <person name="Liu Z."/>
            <person name="Lin R."/>
            <person name="Li E."/>
            <person name="Mao Z."/>
            <person name="Ling J."/>
            <person name="Yang Y."/>
            <person name="Yin W.B."/>
            <person name="Xie B."/>
        </authorList>
    </citation>
    <scope>NUCLEOTIDE SEQUENCE [LARGE SCALE GENOMIC DNA]</scope>
    <source>
        <strain evidence="3">170</strain>
    </source>
</reference>
<evidence type="ECO:0000313" key="4">
    <source>
        <dbReference type="Proteomes" id="UP000078397"/>
    </source>
</evidence>
<dbReference type="STRING" id="1380566.A0A179FXQ8"/>
<feature type="region of interest" description="Disordered" evidence="1">
    <location>
        <begin position="1"/>
        <end position="41"/>
    </location>
</feature>
<feature type="region of interest" description="Disordered" evidence="1">
    <location>
        <begin position="940"/>
        <end position="960"/>
    </location>
</feature>
<sequence length="1865" mass="199928">MAAAGTDQALASDIDVATSPRNTSSAKRAATGQAMDTADKALEPRVDPDAQTTVTDFLDFTEYLPSDVIRSLTLIGKLDEAYTDASVKVNELTTTWGQLPSLAPEDRPSPVKLRADISEKLSQAVSSRVFAHDEAVRMSENVNRHYNRAKVLLAKLRDMMDNYPTDEPKSPVAPRSPQAVRAKPVVGEDGQRIRHHRIPKVTVPGEVLAPYEIEYDTASDDSDISTDEDSDIYGTGRRTPAPPRIKLISNKIHKPNSRLARPVTYSSAAMTAAAAANAAALLNPPPDNAVIGSMDAPWLQLTNYELAKLRKRMKKNATWTPSETMVARELKALGRGPDEYRDAKKKAEDEGKEFNPKVPTLVVDDASGVQHLPAGAISADSIGTEEVPTSNRGMKLNEAKKLKREALAKLAAEEAEESARKMTGTAKMFIVNEKNKSDNTREPKGVSQSPEKSKASSSRPNGKRKRDGESGAEPLESAETTPPRPQPKRSKMETPVPPPQHPGMNQNNAPPADSTNNNNHNNNNTSSNKNSNNTVQTMTPGTLPQPETPVPIPVPPQSSARSALSPTPNSTSSNNVTTTTTIPVKPPAETPVPLPRTDRRKSITPVALPSRDPVKRETRGDAAKRTQLASSPDNTSLRPPSRGQTPTGRPGSRGKAASQEPPSLAADRPRRTSTARNTPAPELKQPAKRTKRPAPGVVSTTNSGGSSAVGKRKAAPKKKARATKKEKGQVLETEMEEVDDEGNPIDPDEPRYCKNKKHAKESGGISAAVTKQAAARLSSNHSNNLHDGGSAASNKSTPSEASSPPANTPEIKPSTSDNGKPLAASPMLDALSTTSVSPNTAPSMTTEWAKTIMAGSPGNLINLTSESPPTQPSSYEDAARLHNGWAAAQRPFMSPSPASLSPPNHSRRPLSFQSDTQYHLAGTPPRSTSAAYRRSSLYSQYHPSHTASPQPPLPHQPQSHFYGAQDLNLAITSQSGMKAGENGLFFGFDKLPTEHGSSTVAQKVVLAGYEGGLQVYSVNKRGVELTASLKGLRGGVHYAKILPWTVTGQTSSIFPLVAVVVHGPVLPSRQTDAGSGQQESAPRATPDGSASPRQGYAPSEGLSTRTAPPIQFYQTAVEVYSLKTNKLVDILLQAPRVQINMEVSLSSPLFQPPSPTGALTIKADEGTIAVCSGVTGECWIYRQLLELQNEHMFACAGKIWTTIQQSYRAEVAEETDKKGPSASPSLRPSPQTPIFTLNGRLIAYCPSNPSTQAALRAHLPVPTLGRAPGVSSMAPPHLPMVSAALDLPISDSMMNKFMRETTQELISGMKWVGQQGLQAWNSYWNQPPNSQQQHSRSPPAQWTGSRPPPVDTSQFPPTHGASAPATAKDPGLVSIVDVEKLPVSATVHPLITFATPLGCSFVSFSPSSLALFTASAKGDVQTVWDLLRVQHTNSSPLQTTLAQNETIGPQVRQIAQFSRMTVARIVEVAWSEPHGDRLAMVTERGTIHLLDMPFSSFMWPPPRRRKVAQKGGPEASEGSSSAVSIASGAIGAAYQVAKPFVSRSRRGSSNTVSPSGANTLRDSAAQGGRVIAASITHSLGKTGTAINQLRHTGENRVSLPPSVSLPSAACVSWLRSRRSRSLYSIGGGLIRVFPCSSRISSSVPGKRVSRANKYKDIKVPLLPHDIVAPIVRQIVELGAADEYLELSEAEMDAGNTMTLKPPRASAAPHHGMDATIPQAEIESSAPYQPFHTDRRVVLCEYGRVDSASVLLANTSLDDKPGKKKKNKHNSDASNGTLAGAWAFGQEIPCVKIDLGLPATADDDYIGPDDHMALPQSAMERVMQYEGTESIVVTTRRRRGARQGDVDEDGFFEDDCEVLDFADQRV</sequence>
<organism evidence="3 4">
    <name type="scientific">Pochonia chlamydosporia 170</name>
    <dbReference type="NCBI Taxonomy" id="1380566"/>
    <lineage>
        <taxon>Eukaryota</taxon>
        <taxon>Fungi</taxon>
        <taxon>Dikarya</taxon>
        <taxon>Ascomycota</taxon>
        <taxon>Pezizomycotina</taxon>
        <taxon>Sordariomycetes</taxon>
        <taxon>Hypocreomycetidae</taxon>
        <taxon>Hypocreales</taxon>
        <taxon>Clavicipitaceae</taxon>
        <taxon>Pochonia</taxon>
    </lineage>
</organism>
<name>A0A179FXQ8_METCM</name>
<feature type="compositionally biased region" description="Acidic residues" evidence="1">
    <location>
        <begin position="219"/>
        <end position="231"/>
    </location>
</feature>
<feature type="compositionally biased region" description="Pro residues" evidence="1">
    <location>
        <begin position="546"/>
        <end position="556"/>
    </location>
</feature>
<feature type="region of interest" description="Disordered" evidence="1">
    <location>
        <begin position="1501"/>
        <end position="1520"/>
    </location>
</feature>
<dbReference type="OrthoDB" id="3938623at2759"/>
<evidence type="ECO:0000259" key="2">
    <source>
        <dbReference type="SMART" id="SM01408"/>
    </source>
</evidence>
<protein>
    <submittedName>
        <fullName evidence="3">PHD finger domain-containing protein</fullName>
    </submittedName>
</protein>
<dbReference type="RefSeq" id="XP_018146704.1">
    <property type="nucleotide sequence ID" value="XM_018282289.1"/>
</dbReference>
<dbReference type="InterPro" id="IPR024610">
    <property type="entry name" value="ING_N_histone-binding"/>
</dbReference>
<dbReference type="PANTHER" id="PTHR13268:SF0">
    <property type="entry name" value="BCAS3 MICROTUBULE ASSOCIATED CELL MIGRATION FACTOR"/>
    <property type="match status" value="1"/>
</dbReference>
<feature type="compositionally biased region" description="Low complexity" evidence="1">
    <location>
        <begin position="447"/>
        <end position="458"/>
    </location>
</feature>
<dbReference type="EMBL" id="LSBJ02000002">
    <property type="protein sequence ID" value="OAQ70167.1"/>
    <property type="molecule type" value="Genomic_DNA"/>
</dbReference>
<dbReference type="GO" id="GO:0006914">
    <property type="term" value="P:autophagy"/>
    <property type="evidence" value="ECO:0007669"/>
    <property type="project" value="InterPro"/>
</dbReference>
<dbReference type="Proteomes" id="UP000078397">
    <property type="component" value="Unassembled WGS sequence"/>
</dbReference>
<feature type="compositionally biased region" description="Polar residues" evidence="1">
    <location>
        <begin position="831"/>
        <end position="842"/>
    </location>
</feature>
<dbReference type="InterPro" id="IPR015943">
    <property type="entry name" value="WD40/YVTN_repeat-like_dom_sf"/>
</dbReference>
<feature type="domain" description="Inhibitor of growth protein N-terminal histone-binding" evidence="2">
    <location>
        <begin position="53"/>
        <end position="156"/>
    </location>
</feature>
<dbReference type="SUPFAM" id="SSF50978">
    <property type="entry name" value="WD40 repeat-like"/>
    <property type="match status" value="1"/>
</dbReference>
<feature type="compositionally biased region" description="Basic and acidic residues" evidence="1">
    <location>
        <begin position="612"/>
        <end position="624"/>
    </location>
</feature>
<dbReference type="GO" id="GO:0005737">
    <property type="term" value="C:cytoplasm"/>
    <property type="evidence" value="ECO:0007669"/>
    <property type="project" value="TreeGrafter"/>
</dbReference>
<feature type="compositionally biased region" description="Pro residues" evidence="1">
    <location>
        <begin position="584"/>
        <end position="594"/>
    </location>
</feature>
<feature type="compositionally biased region" description="Low complexity" evidence="1">
    <location>
        <begin position="1511"/>
        <end position="1520"/>
    </location>
</feature>
<dbReference type="GeneID" id="28846283"/>
<dbReference type="Gene3D" id="2.130.10.10">
    <property type="entry name" value="YVTN repeat-like/Quinoprotein amine dehydrogenase"/>
    <property type="match status" value="1"/>
</dbReference>
<feature type="compositionally biased region" description="Basic and acidic residues" evidence="1">
    <location>
        <begin position="433"/>
        <end position="444"/>
    </location>
</feature>
<keyword evidence="4" id="KW-1185">Reference proteome</keyword>
<dbReference type="InterPro" id="IPR036322">
    <property type="entry name" value="WD40_repeat_dom_sf"/>
</dbReference>
<dbReference type="GO" id="GO:0042594">
    <property type="term" value="P:response to starvation"/>
    <property type="evidence" value="ECO:0007669"/>
    <property type="project" value="TreeGrafter"/>
</dbReference>
<feature type="region of interest" description="Disordered" evidence="1">
    <location>
        <begin position="219"/>
        <end position="240"/>
    </location>
</feature>
<evidence type="ECO:0000256" key="1">
    <source>
        <dbReference type="SAM" id="MobiDB-lite"/>
    </source>
</evidence>
<dbReference type="SMART" id="SM01408">
    <property type="entry name" value="ING"/>
    <property type="match status" value="1"/>
</dbReference>
<feature type="region of interest" description="Disordered" evidence="1">
    <location>
        <begin position="1211"/>
        <end position="1230"/>
    </location>
</feature>
<feature type="compositionally biased region" description="Acidic residues" evidence="1">
    <location>
        <begin position="733"/>
        <end position="747"/>
    </location>
</feature>
<gene>
    <name evidence="3" type="ORF">VFPPC_02681</name>
</gene>
<dbReference type="InterPro" id="IPR045142">
    <property type="entry name" value="BCAS3-like"/>
</dbReference>
<feature type="region of interest" description="Disordered" evidence="1">
    <location>
        <begin position="1322"/>
        <end position="1368"/>
    </location>
</feature>
<feature type="compositionally biased region" description="Polar residues" evidence="1">
    <location>
        <begin position="1322"/>
        <end position="1344"/>
    </location>
</feature>
<feature type="region of interest" description="Disordered" evidence="1">
    <location>
        <begin position="165"/>
        <end position="191"/>
    </location>
</feature>
<proteinExistence type="predicted"/>
<feature type="region of interest" description="Disordered" evidence="1">
    <location>
        <begin position="426"/>
        <end position="842"/>
    </location>
</feature>
<feature type="compositionally biased region" description="Polar residues" evidence="1">
    <location>
        <begin position="627"/>
        <end position="647"/>
    </location>
</feature>
<feature type="region of interest" description="Disordered" evidence="1">
    <location>
        <begin position="890"/>
        <end position="911"/>
    </location>
</feature>
<feature type="compositionally biased region" description="Basic residues" evidence="1">
    <location>
        <begin position="710"/>
        <end position="722"/>
    </location>
</feature>
<evidence type="ECO:0000313" key="3">
    <source>
        <dbReference type="EMBL" id="OAQ70167.1"/>
    </source>
</evidence>
<feature type="compositionally biased region" description="Polar residues" evidence="1">
    <location>
        <begin position="777"/>
        <end position="805"/>
    </location>
</feature>
<feature type="compositionally biased region" description="Low complexity" evidence="1">
    <location>
        <begin position="696"/>
        <end position="709"/>
    </location>
</feature>
<dbReference type="KEGG" id="pchm:VFPPC_02681"/>